<sequence>MDQAVDNGGFTFLFRTDQGRIDCATWRKYSFLMALLLGILTVIWWVISPYAEHDLSETPFFDWAIFGTYVYLVLYAFTVLLIGICHYNLSAKRWRDRAWPGGLAGLLPFAALLAGAAHWLQPRVAEVMTRDYVVGFDLLFVGILAWNIVELGFLPSKAGK</sequence>
<keyword evidence="3" id="KW-1185">Reference proteome</keyword>
<evidence type="ECO:0000256" key="1">
    <source>
        <dbReference type="SAM" id="Phobius"/>
    </source>
</evidence>
<evidence type="ECO:0000313" key="3">
    <source>
        <dbReference type="Proteomes" id="UP000001695"/>
    </source>
</evidence>
<reference evidence="2 3" key="2">
    <citation type="journal article" date="2010" name="J. Bacteriol.">
        <title>Complete genome sequence of Beijerinckia indica subsp. indica.</title>
        <authorList>
            <person name="Tamas I."/>
            <person name="Dedysh S.N."/>
            <person name="Liesack W."/>
            <person name="Stott M.B."/>
            <person name="Alam M."/>
            <person name="Murrell J.C."/>
            <person name="Dunfield P.F."/>
        </authorList>
    </citation>
    <scope>NUCLEOTIDE SEQUENCE [LARGE SCALE GENOMIC DNA]</scope>
    <source>
        <strain evidence="3">ATCC 9039 / DSM 1715 / NCIMB 8712</strain>
    </source>
</reference>
<feature type="transmembrane region" description="Helical" evidence="1">
    <location>
        <begin position="101"/>
        <end position="120"/>
    </location>
</feature>
<dbReference type="HOGENOM" id="CLU_1592663_0_0_5"/>
<dbReference type="RefSeq" id="WP_012386240.1">
    <property type="nucleotide sequence ID" value="NC_010581.1"/>
</dbReference>
<dbReference type="OrthoDB" id="8444528at2"/>
<dbReference type="Proteomes" id="UP000001695">
    <property type="component" value="Chromosome"/>
</dbReference>
<feature type="transmembrane region" description="Helical" evidence="1">
    <location>
        <begin position="68"/>
        <end position="89"/>
    </location>
</feature>
<dbReference type="KEGG" id="bid:Bind_3333"/>
<evidence type="ECO:0000313" key="2">
    <source>
        <dbReference type="EMBL" id="ACB96892.1"/>
    </source>
</evidence>
<keyword evidence="1" id="KW-1133">Transmembrane helix</keyword>
<dbReference type="EMBL" id="CP001016">
    <property type="protein sequence ID" value="ACB96892.1"/>
    <property type="molecule type" value="Genomic_DNA"/>
</dbReference>
<dbReference type="eggNOG" id="ENOG5032R1Q">
    <property type="taxonomic scope" value="Bacteria"/>
</dbReference>
<dbReference type="AlphaFoldDB" id="B2IDW0"/>
<gene>
    <name evidence="2" type="ordered locus">Bind_3333</name>
</gene>
<reference evidence="3" key="1">
    <citation type="submission" date="2008-03" db="EMBL/GenBank/DDBJ databases">
        <title>Complete sequence of chromosome of Beijerinckia indica subsp. indica ATCC 9039.</title>
        <authorList>
            <consortium name="US DOE Joint Genome Institute"/>
            <person name="Copeland A."/>
            <person name="Lucas S."/>
            <person name="Lapidus A."/>
            <person name="Glavina del Rio T."/>
            <person name="Dalin E."/>
            <person name="Tice H."/>
            <person name="Bruce D."/>
            <person name="Goodwin L."/>
            <person name="Pitluck S."/>
            <person name="LaButti K."/>
            <person name="Schmutz J."/>
            <person name="Larimer F."/>
            <person name="Land M."/>
            <person name="Hauser L."/>
            <person name="Kyrpides N."/>
            <person name="Mikhailova N."/>
            <person name="Dunfield P.F."/>
            <person name="Dedysh S.N."/>
            <person name="Liesack W."/>
            <person name="Saw J.H."/>
            <person name="Alam M."/>
            <person name="Chen Y."/>
            <person name="Murrell J.C."/>
            <person name="Richardson P."/>
        </authorList>
    </citation>
    <scope>NUCLEOTIDE SEQUENCE [LARGE SCALE GENOMIC DNA]</scope>
    <source>
        <strain evidence="3">ATCC 9039 / DSM 1715 / NCIMB 8712</strain>
    </source>
</reference>
<name>B2IDW0_BEII9</name>
<proteinExistence type="predicted"/>
<organism evidence="2 3">
    <name type="scientific">Beijerinckia indica subsp. indica (strain ATCC 9039 / DSM 1715 / NCIMB 8712)</name>
    <dbReference type="NCBI Taxonomy" id="395963"/>
    <lineage>
        <taxon>Bacteria</taxon>
        <taxon>Pseudomonadati</taxon>
        <taxon>Pseudomonadota</taxon>
        <taxon>Alphaproteobacteria</taxon>
        <taxon>Hyphomicrobiales</taxon>
        <taxon>Beijerinckiaceae</taxon>
        <taxon>Beijerinckia</taxon>
    </lineage>
</organism>
<feature type="transmembrane region" description="Helical" evidence="1">
    <location>
        <begin position="132"/>
        <end position="154"/>
    </location>
</feature>
<evidence type="ECO:0008006" key="4">
    <source>
        <dbReference type="Google" id="ProtNLM"/>
    </source>
</evidence>
<keyword evidence="1" id="KW-0472">Membrane</keyword>
<protein>
    <recommendedName>
        <fullName evidence="4">Transmembrane protein</fullName>
    </recommendedName>
</protein>
<feature type="transmembrane region" description="Helical" evidence="1">
    <location>
        <begin position="29"/>
        <end position="48"/>
    </location>
</feature>
<dbReference type="STRING" id="395963.Bind_3333"/>
<keyword evidence="1" id="KW-0812">Transmembrane</keyword>
<accession>B2IDW0</accession>